<dbReference type="InterPro" id="IPR011006">
    <property type="entry name" value="CheY-like_superfamily"/>
</dbReference>
<dbReference type="Pfam" id="PF00072">
    <property type="entry name" value="Response_reg"/>
    <property type="match status" value="1"/>
</dbReference>
<dbReference type="PROSITE" id="PS50110">
    <property type="entry name" value="RESPONSE_REGULATORY"/>
    <property type="match status" value="1"/>
</dbReference>
<evidence type="ECO:0000313" key="3">
    <source>
        <dbReference type="EMBL" id="RKT60904.1"/>
    </source>
</evidence>
<evidence type="ECO:0000259" key="2">
    <source>
        <dbReference type="PROSITE" id="PS50110"/>
    </source>
</evidence>
<feature type="modified residue" description="4-aspartylphosphate" evidence="1">
    <location>
        <position position="57"/>
    </location>
</feature>
<name>A0A495WIG5_9RHOO</name>
<dbReference type="InterPro" id="IPR052048">
    <property type="entry name" value="ST_Response_Regulator"/>
</dbReference>
<feature type="domain" description="Response regulatory" evidence="2">
    <location>
        <begin position="7"/>
        <end position="122"/>
    </location>
</feature>
<dbReference type="PANTHER" id="PTHR43228">
    <property type="entry name" value="TWO-COMPONENT RESPONSE REGULATOR"/>
    <property type="match status" value="1"/>
</dbReference>
<comment type="caution">
    <text evidence="3">The sequence shown here is derived from an EMBL/GenBank/DDBJ whole genome shotgun (WGS) entry which is preliminary data.</text>
</comment>
<dbReference type="SMART" id="SM00448">
    <property type="entry name" value="REC"/>
    <property type="match status" value="1"/>
</dbReference>
<dbReference type="SUPFAM" id="SSF52172">
    <property type="entry name" value="CheY-like"/>
    <property type="match status" value="1"/>
</dbReference>
<keyword evidence="1" id="KW-0597">Phosphoprotein</keyword>
<proteinExistence type="predicted"/>
<protein>
    <submittedName>
        <fullName evidence="3">Two-component system chemotaxis response regulator CheY</fullName>
    </submittedName>
</protein>
<dbReference type="OrthoDB" id="281471at2"/>
<dbReference type="Proteomes" id="UP000270626">
    <property type="component" value="Unassembled WGS sequence"/>
</dbReference>
<dbReference type="Gene3D" id="3.40.50.2300">
    <property type="match status" value="1"/>
</dbReference>
<dbReference type="GO" id="GO:0000160">
    <property type="term" value="P:phosphorelay signal transduction system"/>
    <property type="evidence" value="ECO:0007669"/>
    <property type="project" value="InterPro"/>
</dbReference>
<evidence type="ECO:0000313" key="4">
    <source>
        <dbReference type="Proteomes" id="UP000270626"/>
    </source>
</evidence>
<dbReference type="RefSeq" id="WP_121457390.1">
    <property type="nucleotide sequence ID" value="NZ_RBXP01000011.1"/>
</dbReference>
<dbReference type="PANTHER" id="PTHR43228:SF1">
    <property type="entry name" value="TWO-COMPONENT RESPONSE REGULATOR ARR22"/>
    <property type="match status" value="1"/>
</dbReference>
<dbReference type="EMBL" id="RBXP01000011">
    <property type="protein sequence ID" value="RKT60904.1"/>
    <property type="molecule type" value="Genomic_DNA"/>
</dbReference>
<sequence length="129" mass="14240">MRTPKISVVIVDDNDMMRTVLRGILRGEEYDVVGEARNGAQAVEVVERMKPDIVCMDVLMPEKNGLEAMAEIKMSRPETEFVMITGSADPETVQDAIMNGASGFIVKPFNAARVLDALKKSAARLRQRS</sequence>
<gene>
    <name evidence="3" type="ORF">DFR40_1054</name>
</gene>
<organism evidence="3 4">
    <name type="scientific">Azonexus fungiphilus</name>
    <dbReference type="NCBI Taxonomy" id="146940"/>
    <lineage>
        <taxon>Bacteria</taxon>
        <taxon>Pseudomonadati</taxon>
        <taxon>Pseudomonadota</taxon>
        <taxon>Betaproteobacteria</taxon>
        <taxon>Rhodocyclales</taxon>
        <taxon>Azonexaceae</taxon>
        <taxon>Azonexus</taxon>
    </lineage>
</organism>
<evidence type="ECO:0000256" key="1">
    <source>
        <dbReference type="PROSITE-ProRule" id="PRU00169"/>
    </source>
</evidence>
<dbReference type="AlphaFoldDB" id="A0A495WIG5"/>
<keyword evidence="4" id="KW-1185">Reference proteome</keyword>
<reference evidence="3 4" key="1">
    <citation type="submission" date="2018-10" db="EMBL/GenBank/DDBJ databases">
        <title>Genomic Encyclopedia of Type Strains, Phase IV (KMG-IV): sequencing the most valuable type-strain genomes for metagenomic binning, comparative biology and taxonomic classification.</title>
        <authorList>
            <person name="Goeker M."/>
        </authorList>
    </citation>
    <scope>NUCLEOTIDE SEQUENCE [LARGE SCALE GENOMIC DNA]</scope>
    <source>
        <strain evidence="3 4">DSM 23841</strain>
    </source>
</reference>
<accession>A0A495WIG5</accession>
<dbReference type="InterPro" id="IPR001789">
    <property type="entry name" value="Sig_transdc_resp-reg_receiver"/>
</dbReference>